<gene>
    <name evidence="2" type="ORF">H257_16479</name>
</gene>
<organism evidence="2">
    <name type="scientific">Aphanomyces astaci</name>
    <name type="common">Crayfish plague agent</name>
    <dbReference type="NCBI Taxonomy" id="112090"/>
    <lineage>
        <taxon>Eukaryota</taxon>
        <taxon>Sar</taxon>
        <taxon>Stramenopiles</taxon>
        <taxon>Oomycota</taxon>
        <taxon>Saprolegniomycetes</taxon>
        <taxon>Saprolegniales</taxon>
        <taxon>Verrucalvaceae</taxon>
        <taxon>Aphanomyces</taxon>
    </lineage>
</organism>
<reference evidence="2" key="1">
    <citation type="submission" date="2013-12" db="EMBL/GenBank/DDBJ databases">
        <title>The Genome Sequence of Aphanomyces astaci APO3.</title>
        <authorList>
            <consortium name="The Broad Institute Genomics Platform"/>
            <person name="Russ C."/>
            <person name="Tyler B."/>
            <person name="van West P."/>
            <person name="Dieguez-Uribeondo J."/>
            <person name="Young S.K."/>
            <person name="Zeng Q."/>
            <person name="Gargeya S."/>
            <person name="Fitzgerald M."/>
            <person name="Abouelleil A."/>
            <person name="Alvarado L."/>
            <person name="Chapman S.B."/>
            <person name="Gainer-Dewar J."/>
            <person name="Goldberg J."/>
            <person name="Griggs A."/>
            <person name="Gujja S."/>
            <person name="Hansen M."/>
            <person name="Howarth C."/>
            <person name="Imamovic A."/>
            <person name="Ireland A."/>
            <person name="Larimer J."/>
            <person name="McCowan C."/>
            <person name="Murphy C."/>
            <person name="Pearson M."/>
            <person name="Poon T.W."/>
            <person name="Priest M."/>
            <person name="Roberts A."/>
            <person name="Saif S."/>
            <person name="Shea T."/>
            <person name="Sykes S."/>
            <person name="Wortman J."/>
            <person name="Nusbaum C."/>
            <person name="Birren B."/>
        </authorList>
    </citation>
    <scope>NUCLEOTIDE SEQUENCE [LARGE SCALE GENOMIC DNA]</scope>
    <source>
        <strain evidence="2">APO3</strain>
    </source>
</reference>
<dbReference type="GeneID" id="20818475"/>
<dbReference type="VEuPathDB" id="FungiDB:H257_16479"/>
<protein>
    <submittedName>
        <fullName evidence="2">Uncharacterized protein</fullName>
    </submittedName>
</protein>
<name>W4FK41_APHAT</name>
<accession>W4FK41</accession>
<dbReference type="EMBL" id="KI913200">
    <property type="protein sequence ID" value="ETV67226.1"/>
    <property type="molecule type" value="Genomic_DNA"/>
</dbReference>
<feature type="compositionally biased region" description="Polar residues" evidence="1">
    <location>
        <begin position="1"/>
        <end position="11"/>
    </location>
</feature>
<evidence type="ECO:0000256" key="1">
    <source>
        <dbReference type="SAM" id="MobiDB-lite"/>
    </source>
</evidence>
<dbReference type="RefSeq" id="XP_009843214.1">
    <property type="nucleotide sequence ID" value="XM_009844912.1"/>
</dbReference>
<proteinExistence type="predicted"/>
<sequence length="137" mass="15375">MSTINSPSNPVVQVDDVQSCHGNGQRQGNGGSLSGSESHSWIQDKQETRGLKTQFELLIKTQCEGEVSSMRNSGTSEDYTGRELPLTDIKARIDDFEETAAVRKDNVKRKVQSIENFWALMQRMAMWHLDAQGDEKD</sequence>
<dbReference type="AlphaFoldDB" id="W4FK41"/>
<feature type="region of interest" description="Disordered" evidence="1">
    <location>
        <begin position="1"/>
        <end position="42"/>
    </location>
</feature>
<evidence type="ECO:0000313" key="2">
    <source>
        <dbReference type="EMBL" id="ETV67226.1"/>
    </source>
</evidence>
<dbReference type="OrthoDB" id="79276at2759"/>